<accession>A0A4R5AEM9</accession>
<evidence type="ECO:0000313" key="1">
    <source>
        <dbReference type="EMBL" id="TDD68362.1"/>
    </source>
</evidence>
<proteinExistence type="predicted"/>
<organism evidence="1 2">
    <name type="scientific">Jiangella aurantiaca</name>
    <dbReference type="NCBI Taxonomy" id="2530373"/>
    <lineage>
        <taxon>Bacteria</taxon>
        <taxon>Bacillati</taxon>
        <taxon>Actinomycetota</taxon>
        <taxon>Actinomycetes</taxon>
        <taxon>Jiangellales</taxon>
        <taxon>Jiangellaceae</taxon>
        <taxon>Jiangella</taxon>
    </lineage>
</organism>
<sequence length="91" mass="10277">MTYEQGPVAAKAKLATFARTKGLLTDTDFQREDAREFWNRVQAANVSAHSPRAVDIHDHDARDKIYGWDWDGTDGYFVTDPDPTDAAWHPA</sequence>
<gene>
    <name evidence="1" type="ORF">E1262_16310</name>
</gene>
<comment type="caution">
    <text evidence="1">The sequence shown here is derived from an EMBL/GenBank/DDBJ whole genome shotgun (WGS) entry which is preliminary data.</text>
</comment>
<name>A0A4R5AEM9_9ACTN</name>
<dbReference type="EMBL" id="SMLB01000021">
    <property type="protein sequence ID" value="TDD68362.1"/>
    <property type="molecule type" value="Genomic_DNA"/>
</dbReference>
<evidence type="ECO:0000313" key="2">
    <source>
        <dbReference type="Proteomes" id="UP000295217"/>
    </source>
</evidence>
<protein>
    <submittedName>
        <fullName evidence="1">Uncharacterized protein</fullName>
    </submittedName>
</protein>
<keyword evidence="2" id="KW-1185">Reference proteome</keyword>
<dbReference type="AlphaFoldDB" id="A0A4R5AEM9"/>
<dbReference type="RefSeq" id="WP_132104197.1">
    <property type="nucleotide sequence ID" value="NZ_SMLB01000021.1"/>
</dbReference>
<dbReference type="Proteomes" id="UP000295217">
    <property type="component" value="Unassembled WGS sequence"/>
</dbReference>
<reference evidence="1 2" key="1">
    <citation type="submission" date="2019-02" db="EMBL/GenBank/DDBJ databases">
        <title>Draft genome sequences of novel Actinobacteria.</title>
        <authorList>
            <person name="Sahin N."/>
            <person name="Ay H."/>
            <person name="Saygin H."/>
        </authorList>
    </citation>
    <scope>NUCLEOTIDE SEQUENCE [LARGE SCALE GENOMIC DNA]</scope>
    <source>
        <strain evidence="1 2">8K307</strain>
    </source>
</reference>